<name>A0A382GZP7_9ZZZZ</name>
<organism evidence="1">
    <name type="scientific">marine metagenome</name>
    <dbReference type="NCBI Taxonomy" id="408172"/>
    <lineage>
        <taxon>unclassified sequences</taxon>
        <taxon>metagenomes</taxon>
        <taxon>ecological metagenomes</taxon>
    </lineage>
</organism>
<proteinExistence type="predicted"/>
<accession>A0A382GZP7</accession>
<sequence>TVFAGVTNVAKIYDIPLIVWGEDVAFEFGGIQTQESKADASDIDHNDLIKDKTIDDFMDDDVSNKDTFFYRYPDLKSSEGAGIKSIYLGYYDFWEGRKHLELCTSMGFRRREGGPLSGNYLDYDNIDEKLCEINIWLKYIKFGFWRPTDQVCYDIWNGKLSREDAVEIVNKLQDEFPQEYFEDFLRFHDISEREFWETVEKFRNLDIWTKDRSEEWKLKTKLK</sequence>
<reference evidence="1" key="1">
    <citation type="submission" date="2018-05" db="EMBL/GenBank/DDBJ databases">
        <authorList>
            <person name="Lanie J.A."/>
            <person name="Ng W.-L."/>
            <person name="Kazmierczak K.M."/>
            <person name="Andrzejewski T.M."/>
            <person name="Davidsen T.M."/>
            <person name="Wayne K.J."/>
            <person name="Tettelin H."/>
            <person name="Glass J.I."/>
            <person name="Rusch D."/>
            <person name="Podicherti R."/>
            <person name="Tsui H.-C.T."/>
            <person name="Winkler M.E."/>
        </authorList>
    </citation>
    <scope>NUCLEOTIDE SEQUENCE</scope>
</reference>
<protein>
    <submittedName>
        <fullName evidence="1">Uncharacterized protein</fullName>
    </submittedName>
</protein>
<gene>
    <name evidence="1" type="ORF">METZ01_LOCUS232877</name>
</gene>
<evidence type="ECO:0000313" key="1">
    <source>
        <dbReference type="EMBL" id="SVB80023.1"/>
    </source>
</evidence>
<feature type="non-terminal residue" evidence="1">
    <location>
        <position position="1"/>
    </location>
</feature>
<dbReference type="AlphaFoldDB" id="A0A382GZP7"/>
<dbReference type="EMBL" id="UINC01058120">
    <property type="protein sequence ID" value="SVB80023.1"/>
    <property type="molecule type" value="Genomic_DNA"/>
</dbReference>